<proteinExistence type="inferred from homology"/>
<comment type="subcellular location">
    <subcellularLocation>
        <location evidence="1">Membrane</location>
        <topology evidence="1">Multi-pass membrane protein</topology>
    </subcellularLocation>
</comment>
<accession>A0ABQ8UG74</accession>
<reference evidence="11" key="1">
    <citation type="journal article" date="2022" name="bioRxiv">
        <title>Genomics of Preaxostyla Flagellates Illuminates Evolutionary Transitions and the Path Towards Mitochondrial Loss.</title>
        <authorList>
            <person name="Novak L.V.F."/>
            <person name="Treitli S.C."/>
            <person name="Pyrih J."/>
            <person name="Halakuc P."/>
            <person name="Pipaliya S.V."/>
            <person name="Vacek V."/>
            <person name="Brzon O."/>
            <person name="Soukal P."/>
            <person name="Eme L."/>
            <person name="Dacks J.B."/>
            <person name="Karnkowska A."/>
            <person name="Elias M."/>
            <person name="Hampl V."/>
        </authorList>
    </citation>
    <scope>NUCLEOTIDE SEQUENCE</scope>
    <source>
        <strain evidence="11">RCP-MX</strain>
    </source>
</reference>
<evidence type="ECO:0000313" key="12">
    <source>
        <dbReference type="Proteomes" id="UP001141327"/>
    </source>
</evidence>
<evidence type="ECO:0000256" key="2">
    <source>
        <dbReference type="ARBA" id="ARBA00007200"/>
    </source>
</evidence>
<evidence type="ECO:0000256" key="7">
    <source>
        <dbReference type="SAM" id="MobiDB-lite"/>
    </source>
</evidence>
<evidence type="ECO:0000313" key="11">
    <source>
        <dbReference type="EMBL" id="KAJ4458263.1"/>
    </source>
</evidence>
<evidence type="ECO:0000259" key="10">
    <source>
        <dbReference type="Pfam" id="PF20519"/>
    </source>
</evidence>
<feature type="transmembrane region" description="Helical" evidence="8">
    <location>
        <begin position="329"/>
        <end position="347"/>
    </location>
</feature>
<organism evidence="11 12">
    <name type="scientific">Paratrimastix pyriformis</name>
    <dbReference type="NCBI Taxonomy" id="342808"/>
    <lineage>
        <taxon>Eukaryota</taxon>
        <taxon>Metamonada</taxon>
        <taxon>Preaxostyla</taxon>
        <taxon>Paratrimastigidae</taxon>
        <taxon>Paratrimastix</taxon>
    </lineage>
</organism>
<dbReference type="PANTHER" id="PTHR10877:SF183">
    <property type="entry name" value="AT14535P-RELATED"/>
    <property type="match status" value="1"/>
</dbReference>
<keyword evidence="12" id="KW-1185">Reference proteome</keyword>
<dbReference type="InterPro" id="IPR051223">
    <property type="entry name" value="Polycystin"/>
</dbReference>
<dbReference type="PRINTS" id="PR01433">
    <property type="entry name" value="POLYCYSTIN2"/>
</dbReference>
<feature type="transmembrane region" description="Helical" evidence="8">
    <location>
        <begin position="422"/>
        <end position="442"/>
    </location>
</feature>
<keyword evidence="5 8" id="KW-0472">Membrane</keyword>
<sequence>MNVLADRFVQNPLQQAAGPQQQANPSAVQDNARYFIRKVQEGAAAKKIPSDLDAVMNTPVSMKFALNQYSNRLRNKETYRGLLLYSVFLILFVAIYFTGLKIESCNSLRSALQTALYSPEYSHETRFESISSIGDFWGFIQSVLYPTLYEKNSYTGEALPPELQWFVTSYNRLVGGVRLRQLRVEPNATCSVHQEYRTTGTATCYGEYFEYAEDQRPFGEGGKYTWSSTATTGERGSIGSLSSYSGSGYVVDLPMNDSQAQGLIDTLMADQWLDRATRAIYVNFAIFNVNLNMFVSAQLLVEFGQTGYVTSRGSFRGLSLSRYATGGEIALGVFEIIFCLFVAYYIVQEGIEWFGIFRNERLEGHGVLRAALFYFTDPWNLLDCVNLALFVVLIVLRIEFLVNPARASFNASHTSYVPLEPIAYAFYQEVNVASFTVMLTFLKIFKFLRINNRLNLIWKTLTYALADLVAFLVMFAIIFLGFSVWGFLLYGRELSRFSLFGTAMVSCLQMAIGQADYDSMVQVNRYITPVYFFSYVILINFTLINMFLAILNDSFAQASKAARAAAASNKTWAKRIQRGLHSRVLEFFSVFTSVRRRKARQQHAAGEPVPLSEPEILRRLQLAAKDGEQDRELPIRTLVGLLGKDLPERQQYKLARFFRDRMRTDQGGDADAQVALLVDLVQEQSRMLRLLSARLGVSTPAASPSPPPLGASTSSVAMPQAVEMQPIPNQSLPSPSVGRALAGFAGGAARQ</sequence>
<keyword evidence="4 8" id="KW-1133">Transmembrane helix</keyword>
<feature type="transmembrane region" description="Helical" evidence="8">
    <location>
        <begin position="532"/>
        <end position="551"/>
    </location>
</feature>
<feature type="region of interest" description="Disordered" evidence="7">
    <location>
        <begin position="726"/>
        <end position="751"/>
    </location>
</feature>
<dbReference type="InterPro" id="IPR013122">
    <property type="entry name" value="PKD1_2_channel"/>
</dbReference>
<evidence type="ECO:0000256" key="1">
    <source>
        <dbReference type="ARBA" id="ARBA00004141"/>
    </source>
</evidence>
<evidence type="ECO:0000256" key="6">
    <source>
        <dbReference type="ARBA" id="ARBA00023180"/>
    </source>
</evidence>
<gene>
    <name evidence="11" type="ORF">PAPYR_6083</name>
</gene>
<dbReference type="PANTHER" id="PTHR10877">
    <property type="entry name" value="POLYCYSTIN FAMILY MEMBER"/>
    <property type="match status" value="1"/>
</dbReference>
<keyword evidence="6" id="KW-0325">Glycoprotein</keyword>
<dbReference type="InterPro" id="IPR046791">
    <property type="entry name" value="Polycystin_dom"/>
</dbReference>
<feature type="transmembrane region" description="Helical" evidence="8">
    <location>
        <begin position="463"/>
        <end position="488"/>
    </location>
</feature>
<comment type="similarity">
    <text evidence="2">Belongs to the polycystin family.</text>
</comment>
<dbReference type="Pfam" id="PF08016">
    <property type="entry name" value="PKD_channel"/>
    <property type="match status" value="1"/>
</dbReference>
<feature type="compositionally biased region" description="Low complexity" evidence="7">
    <location>
        <begin position="738"/>
        <end position="751"/>
    </location>
</feature>
<comment type="caution">
    <text evidence="11">The sequence shown here is derived from an EMBL/GenBank/DDBJ whole genome shotgun (WGS) entry which is preliminary data.</text>
</comment>
<evidence type="ECO:0000259" key="9">
    <source>
        <dbReference type="Pfam" id="PF08016"/>
    </source>
</evidence>
<evidence type="ECO:0000256" key="5">
    <source>
        <dbReference type="ARBA" id="ARBA00023136"/>
    </source>
</evidence>
<evidence type="ECO:0000256" key="8">
    <source>
        <dbReference type="SAM" id="Phobius"/>
    </source>
</evidence>
<dbReference type="Gene3D" id="1.10.287.70">
    <property type="match status" value="1"/>
</dbReference>
<evidence type="ECO:0000256" key="4">
    <source>
        <dbReference type="ARBA" id="ARBA00022989"/>
    </source>
</evidence>
<feature type="transmembrane region" description="Helical" evidence="8">
    <location>
        <begin position="82"/>
        <end position="100"/>
    </location>
</feature>
<name>A0ABQ8UG74_9EUKA</name>
<dbReference type="EMBL" id="JAPMOS010000032">
    <property type="protein sequence ID" value="KAJ4458263.1"/>
    <property type="molecule type" value="Genomic_DNA"/>
</dbReference>
<dbReference type="Pfam" id="PF20519">
    <property type="entry name" value="Polycystin_dom"/>
    <property type="match status" value="1"/>
</dbReference>
<protein>
    <submittedName>
        <fullName evidence="11">Polycystic kidney disease 2</fullName>
    </submittedName>
</protein>
<dbReference type="InterPro" id="IPR003915">
    <property type="entry name" value="PKD_2"/>
</dbReference>
<feature type="domain" description="Polycystin" evidence="10">
    <location>
        <begin position="127"/>
        <end position="320"/>
    </location>
</feature>
<evidence type="ECO:0000256" key="3">
    <source>
        <dbReference type="ARBA" id="ARBA00022692"/>
    </source>
</evidence>
<feature type="domain" description="Polycystin cation channel PKD1/PKD2" evidence="9">
    <location>
        <begin position="322"/>
        <end position="557"/>
    </location>
</feature>
<dbReference type="Proteomes" id="UP001141327">
    <property type="component" value="Unassembled WGS sequence"/>
</dbReference>
<feature type="transmembrane region" description="Helical" evidence="8">
    <location>
        <begin position="379"/>
        <end position="402"/>
    </location>
</feature>
<keyword evidence="3 8" id="KW-0812">Transmembrane</keyword>